<dbReference type="CDD" id="cd01876">
    <property type="entry name" value="YihA_EngB"/>
    <property type="match status" value="1"/>
</dbReference>
<gene>
    <name evidence="10" type="primary">engB</name>
    <name evidence="12" type="ORF">F7231_01710</name>
</gene>
<evidence type="ECO:0000256" key="10">
    <source>
        <dbReference type="HAMAP-Rule" id="MF_00321"/>
    </source>
</evidence>
<keyword evidence="9 10" id="KW-0131">Cell cycle</keyword>
<keyword evidence="8 10" id="KW-0717">Septation</keyword>
<comment type="similarity">
    <text evidence="2 10">Belongs to the TRAFAC class TrmE-Era-EngA-EngB-Septin-like GTPase superfamily. EngB GTPase family.</text>
</comment>
<evidence type="ECO:0000256" key="6">
    <source>
        <dbReference type="ARBA" id="ARBA00022842"/>
    </source>
</evidence>
<keyword evidence="3 10" id="KW-0132">Cell division</keyword>
<keyword evidence="6" id="KW-0460">Magnesium</keyword>
<dbReference type="InterPro" id="IPR027417">
    <property type="entry name" value="P-loop_NTPase"/>
</dbReference>
<evidence type="ECO:0000256" key="1">
    <source>
        <dbReference type="ARBA" id="ARBA00001946"/>
    </source>
</evidence>
<dbReference type="NCBIfam" id="TIGR03598">
    <property type="entry name" value="GTPase_YsxC"/>
    <property type="match status" value="1"/>
</dbReference>
<keyword evidence="5 10" id="KW-0547">Nucleotide-binding</keyword>
<dbReference type="Gene3D" id="3.40.50.300">
    <property type="entry name" value="P-loop containing nucleotide triphosphate hydrolases"/>
    <property type="match status" value="1"/>
</dbReference>
<name>A0ABX0QAP0_9BACT</name>
<reference evidence="12" key="1">
    <citation type="submission" date="2024-05" db="EMBL/GenBank/DDBJ databases">
        <authorList>
            <person name="Jung D.-H."/>
        </authorList>
    </citation>
    <scope>NUCLEOTIDE SEQUENCE</scope>
    <source>
        <strain evidence="12">JA-25</strain>
    </source>
</reference>
<dbReference type="InterPro" id="IPR006073">
    <property type="entry name" value="GTP-bd"/>
</dbReference>
<organism evidence="12 13">
    <name type="scientific">Fibrivirga algicola</name>
    <dbReference type="NCBI Taxonomy" id="2950420"/>
    <lineage>
        <taxon>Bacteria</taxon>
        <taxon>Pseudomonadati</taxon>
        <taxon>Bacteroidota</taxon>
        <taxon>Cytophagia</taxon>
        <taxon>Cytophagales</taxon>
        <taxon>Spirosomataceae</taxon>
        <taxon>Fibrivirga</taxon>
    </lineage>
</organism>
<comment type="cofactor">
    <cofactor evidence="1">
        <name>Mg(2+)</name>
        <dbReference type="ChEBI" id="CHEBI:18420"/>
    </cofactor>
</comment>
<proteinExistence type="inferred from homology"/>
<dbReference type="PANTHER" id="PTHR11649:SF13">
    <property type="entry name" value="ENGB-TYPE G DOMAIN-CONTAINING PROTEIN"/>
    <property type="match status" value="1"/>
</dbReference>
<comment type="function">
    <text evidence="10">Necessary for normal cell division and for the maintenance of normal septation.</text>
</comment>
<dbReference type="Pfam" id="PF01926">
    <property type="entry name" value="MMR_HSR1"/>
    <property type="match status" value="1"/>
</dbReference>
<evidence type="ECO:0000256" key="3">
    <source>
        <dbReference type="ARBA" id="ARBA00022618"/>
    </source>
</evidence>
<keyword evidence="4" id="KW-0479">Metal-binding</keyword>
<evidence type="ECO:0000256" key="4">
    <source>
        <dbReference type="ARBA" id="ARBA00022723"/>
    </source>
</evidence>
<evidence type="ECO:0000256" key="9">
    <source>
        <dbReference type="ARBA" id="ARBA00023306"/>
    </source>
</evidence>
<keyword evidence="7 10" id="KW-0342">GTP-binding</keyword>
<dbReference type="RefSeq" id="WP_085410251.1">
    <property type="nucleotide sequence ID" value="NZ_WAEL01000001.1"/>
</dbReference>
<dbReference type="PANTHER" id="PTHR11649">
    <property type="entry name" value="MSS1/TRME-RELATED GTP-BINDING PROTEIN"/>
    <property type="match status" value="1"/>
</dbReference>
<dbReference type="Proteomes" id="UP000606008">
    <property type="component" value="Unassembled WGS sequence"/>
</dbReference>
<comment type="caution">
    <text evidence="12">The sequence shown here is derived from an EMBL/GenBank/DDBJ whole genome shotgun (WGS) entry which is preliminary data.</text>
</comment>
<evidence type="ECO:0000256" key="8">
    <source>
        <dbReference type="ARBA" id="ARBA00023210"/>
    </source>
</evidence>
<evidence type="ECO:0000313" key="12">
    <source>
        <dbReference type="EMBL" id="NID08877.1"/>
    </source>
</evidence>
<accession>A0ABX0QAP0</accession>
<evidence type="ECO:0000256" key="5">
    <source>
        <dbReference type="ARBA" id="ARBA00022741"/>
    </source>
</evidence>
<dbReference type="SUPFAM" id="SSF52540">
    <property type="entry name" value="P-loop containing nucleoside triphosphate hydrolases"/>
    <property type="match status" value="1"/>
</dbReference>
<feature type="domain" description="EngB-type G" evidence="11">
    <location>
        <begin position="22"/>
        <end position="202"/>
    </location>
</feature>
<dbReference type="InterPro" id="IPR030393">
    <property type="entry name" value="G_ENGB_dom"/>
</dbReference>
<dbReference type="HAMAP" id="MF_00321">
    <property type="entry name" value="GTPase_EngB"/>
    <property type="match status" value="1"/>
</dbReference>
<dbReference type="PROSITE" id="PS51706">
    <property type="entry name" value="G_ENGB"/>
    <property type="match status" value="1"/>
</dbReference>
<evidence type="ECO:0000256" key="2">
    <source>
        <dbReference type="ARBA" id="ARBA00009638"/>
    </source>
</evidence>
<protein>
    <recommendedName>
        <fullName evidence="10">Probable GTP-binding protein EngB</fullName>
    </recommendedName>
</protein>
<keyword evidence="13" id="KW-1185">Reference proteome</keyword>
<evidence type="ECO:0000256" key="7">
    <source>
        <dbReference type="ARBA" id="ARBA00023134"/>
    </source>
</evidence>
<evidence type="ECO:0000259" key="11">
    <source>
        <dbReference type="PROSITE" id="PS51706"/>
    </source>
</evidence>
<dbReference type="EMBL" id="WAEL01000001">
    <property type="protein sequence ID" value="NID08877.1"/>
    <property type="molecule type" value="Genomic_DNA"/>
</dbReference>
<evidence type="ECO:0000313" key="13">
    <source>
        <dbReference type="Proteomes" id="UP000606008"/>
    </source>
</evidence>
<dbReference type="InterPro" id="IPR019987">
    <property type="entry name" value="GTP-bd_ribosome_bio_YsxC"/>
</dbReference>
<sequence>MKIHQAEFVISNTDPAKCPKPDRPEYAFIGRSNVGKSSLINRLVQRPDLAKTSGKPGKTQLINHFKINDLKGETPWYLVDLPGFGFAKVPKSIREQFASIITGYLTSRSNLQCIFVLIDMRIPPQKIDLDFMTRLGEQELPFAMVFTKTEKIKSGGRQLALDAYREAMAEIFDTFPLYFVTSAISGEGRDEILDYIDELNGEWTLNPTIKKV</sequence>